<sequence length="156" mass="18544">MKDDGDKQLMYQLFQELVEEQKKIEQKYPSDIPIEVCRHAIISGILIENSSGFKVNDYIPLMVTEYEKLYIWTHTKDEYSSIVSEVSTEVKKLNYWKNLGYIIRFALAYHYFFEHIIKIHCKIKCNNKYIENAMVNPLWLSRRKPYITGGFTNGLF</sequence>
<accession>A0A4R3K774</accession>
<dbReference type="EMBL" id="SMAB01000026">
    <property type="protein sequence ID" value="TCS78628.1"/>
    <property type="molecule type" value="Genomic_DNA"/>
</dbReference>
<dbReference type="RefSeq" id="WP_132770506.1">
    <property type="nucleotide sequence ID" value="NZ_SMAB01000026.1"/>
</dbReference>
<proteinExistence type="predicted"/>
<comment type="caution">
    <text evidence="1">The sequence shown here is derived from an EMBL/GenBank/DDBJ whole genome shotgun (WGS) entry which is preliminary data.</text>
</comment>
<protein>
    <submittedName>
        <fullName evidence="1">Uncharacterized protein</fullName>
    </submittedName>
</protein>
<dbReference type="AlphaFoldDB" id="A0A4R3K774"/>
<dbReference type="Proteomes" id="UP000295788">
    <property type="component" value="Unassembled WGS sequence"/>
</dbReference>
<dbReference type="OrthoDB" id="2958156at2"/>
<keyword evidence="2" id="KW-1185">Reference proteome</keyword>
<organism evidence="1 2">
    <name type="scientific">Tepidibacillus fermentans</name>
    <dbReference type="NCBI Taxonomy" id="1281767"/>
    <lineage>
        <taxon>Bacteria</taxon>
        <taxon>Bacillati</taxon>
        <taxon>Bacillota</taxon>
        <taxon>Bacilli</taxon>
        <taxon>Bacillales</taxon>
        <taxon>Bacillaceae</taxon>
        <taxon>Tepidibacillus</taxon>
    </lineage>
</organism>
<reference evidence="1 2" key="1">
    <citation type="submission" date="2019-03" db="EMBL/GenBank/DDBJ databases">
        <title>Genomic Encyclopedia of Type Strains, Phase IV (KMG-IV): sequencing the most valuable type-strain genomes for metagenomic binning, comparative biology and taxonomic classification.</title>
        <authorList>
            <person name="Goeker M."/>
        </authorList>
    </citation>
    <scope>NUCLEOTIDE SEQUENCE [LARGE SCALE GENOMIC DNA]</scope>
    <source>
        <strain evidence="1 2">DSM 23802</strain>
    </source>
</reference>
<evidence type="ECO:0000313" key="1">
    <source>
        <dbReference type="EMBL" id="TCS78628.1"/>
    </source>
</evidence>
<name>A0A4R3K774_9BACI</name>
<evidence type="ECO:0000313" key="2">
    <source>
        <dbReference type="Proteomes" id="UP000295788"/>
    </source>
</evidence>
<gene>
    <name evidence="1" type="ORF">EDD72_1266</name>
</gene>